<evidence type="ECO:0000256" key="4">
    <source>
        <dbReference type="ARBA" id="ARBA00022827"/>
    </source>
</evidence>
<dbReference type="Gene3D" id="3.40.462.20">
    <property type="match status" value="1"/>
</dbReference>
<gene>
    <name evidence="7" type="ORF">LJ757_12375</name>
</gene>
<dbReference type="InterPro" id="IPR016166">
    <property type="entry name" value="FAD-bd_PCMH"/>
</dbReference>
<dbReference type="PANTHER" id="PTHR42973">
    <property type="entry name" value="BINDING OXIDOREDUCTASE, PUTATIVE (AFU_ORTHOLOGUE AFUA_1G17690)-RELATED"/>
    <property type="match status" value="1"/>
</dbReference>
<sequence>MIQEQDLETLRGLVSGIIGLPGEAAYAEDTAAYNLSQVHRPDATLGALDAGDVARAVGWAAERSIPVAVQATGHNAAAPMDEGLLVNASRLQEVAVDQEAGAVTVGAGVRWSAVLEKLLPLGLTAAHGSSSSVGVVGYTLGGGLPLMGRTLGFASDHVRSFDLVTPEGRHRRIDPETEPELFTVLRGGKGNFGIVTSMTLGVVPLGDFYGGQLVYAEDSSARVLELFRQWAPTLPREASVSLAFMHLPDLPFLPEEVRGTAPVILRFAFFGEARDADTLLGPMREVQTLRDTAGPMDYRDVDAVHGDPTDPAPGMERGVLLTELSDEAAGELLQQIGPGSGTPLVMAELRLLGGALGEAPAFPDAVSGRTAAFHLFILGVAGQSDGDPVQAALTRLALALEPWAAGSLINFHGPAGDETDRARAWEPEMYSRLRDAKAAWDPQNLFRYGHAVPPVGLMETASG</sequence>
<comment type="cofactor">
    <cofactor evidence="1">
        <name>FAD</name>
        <dbReference type="ChEBI" id="CHEBI:57692"/>
    </cofactor>
</comment>
<evidence type="ECO:0000313" key="7">
    <source>
        <dbReference type="EMBL" id="MCC3298592.1"/>
    </source>
</evidence>
<evidence type="ECO:0000256" key="1">
    <source>
        <dbReference type="ARBA" id="ARBA00001974"/>
    </source>
</evidence>
<keyword evidence="5" id="KW-0560">Oxidoreductase</keyword>
<dbReference type="InterPro" id="IPR036318">
    <property type="entry name" value="FAD-bd_PCMH-like_sf"/>
</dbReference>
<reference evidence="7" key="1">
    <citation type="submission" date="2021-10" db="EMBL/GenBank/DDBJ databases">
        <title>Novel species in genus Arthrobacter.</title>
        <authorList>
            <person name="Liu Y."/>
        </authorList>
    </citation>
    <scope>NUCLEOTIDE SEQUENCE</scope>
    <source>
        <strain evidence="7">Zg-Y453</strain>
    </source>
</reference>
<dbReference type="Pfam" id="PF08031">
    <property type="entry name" value="BBE"/>
    <property type="match status" value="1"/>
</dbReference>
<evidence type="ECO:0000313" key="8">
    <source>
        <dbReference type="Proteomes" id="UP001139158"/>
    </source>
</evidence>
<dbReference type="GO" id="GO:0016491">
    <property type="term" value="F:oxidoreductase activity"/>
    <property type="evidence" value="ECO:0007669"/>
    <property type="project" value="UniProtKB-KW"/>
</dbReference>
<dbReference type="InterPro" id="IPR016169">
    <property type="entry name" value="FAD-bd_PCMH_sub2"/>
</dbReference>
<keyword evidence="4" id="KW-0274">FAD</keyword>
<keyword evidence="3" id="KW-0285">Flavoprotein</keyword>
<accession>A0A9X1MFV2</accession>
<dbReference type="SUPFAM" id="SSF56176">
    <property type="entry name" value="FAD-binding/transporter-associated domain-like"/>
    <property type="match status" value="1"/>
</dbReference>
<dbReference type="GO" id="GO:0071949">
    <property type="term" value="F:FAD binding"/>
    <property type="evidence" value="ECO:0007669"/>
    <property type="project" value="InterPro"/>
</dbReference>
<evidence type="ECO:0000256" key="5">
    <source>
        <dbReference type="ARBA" id="ARBA00023002"/>
    </source>
</evidence>
<dbReference type="InterPro" id="IPR006093">
    <property type="entry name" value="Oxy_OxRdtase_FAD_BS"/>
</dbReference>
<dbReference type="PROSITE" id="PS00862">
    <property type="entry name" value="OX2_COVAL_FAD"/>
    <property type="match status" value="1"/>
</dbReference>
<evidence type="ECO:0000256" key="3">
    <source>
        <dbReference type="ARBA" id="ARBA00022630"/>
    </source>
</evidence>
<proteinExistence type="inferred from homology"/>
<dbReference type="Gene3D" id="3.30.43.10">
    <property type="entry name" value="Uridine Diphospho-n-acetylenolpyruvylglucosamine Reductase, domain 2"/>
    <property type="match status" value="1"/>
</dbReference>
<comment type="caution">
    <text evidence="7">The sequence shown here is derived from an EMBL/GenBank/DDBJ whole genome shotgun (WGS) entry which is preliminary data.</text>
</comment>
<dbReference type="EMBL" id="JAJFZV010000013">
    <property type="protein sequence ID" value="MCC3298592.1"/>
    <property type="molecule type" value="Genomic_DNA"/>
</dbReference>
<keyword evidence="8" id="KW-1185">Reference proteome</keyword>
<dbReference type="AlphaFoldDB" id="A0A9X1MFV2"/>
<name>A0A9X1MFV2_9MICC</name>
<protein>
    <submittedName>
        <fullName evidence="7">FAD-binding oxidoreductase</fullName>
    </submittedName>
</protein>
<dbReference type="RefSeq" id="WP_227896462.1">
    <property type="nucleotide sequence ID" value="NZ_CP099466.1"/>
</dbReference>
<dbReference type="InterPro" id="IPR016167">
    <property type="entry name" value="FAD-bd_PCMH_sub1"/>
</dbReference>
<comment type="similarity">
    <text evidence="2">Belongs to the oxygen-dependent FAD-linked oxidoreductase family.</text>
</comment>
<dbReference type="Pfam" id="PF01565">
    <property type="entry name" value="FAD_binding_4"/>
    <property type="match status" value="1"/>
</dbReference>
<dbReference type="Gene3D" id="3.30.465.10">
    <property type="match status" value="1"/>
</dbReference>
<evidence type="ECO:0000256" key="2">
    <source>
        <dbReference type="ARBA" id="ARBA00005466"/>
    </source>
</evidence>
<evidence type="ECO:0000259" key="6">
    <source>
        <dbReference type="PROSITE" id="PS51387"/>
    </source>
</evidence>
<organism evidence="7 8">
    <name type="scientific">Arthrobacter caoxuetaonis</name>
    <dbReference type="NCBI Taxonomy" id="2886935"/>
    <lineage>
        <taxon>Bacteria</taxon>
        <taxon>Bacillati</taxon>
        <taxon>Actinomycetota</taxon>
        <taxon>Actinomycetes</taxon>
        <taxon>Micrococcales</taxon>
        <taxon>Micrococcaceae</taxon>
        <taxon>Arthrobacter</taxon>
    </lineage>
</organism>
<dbReference type="PROSITE" id="PS51387">
    <property type="entry name" value="FAD_PCMH"/>
    <property type="match status" value="1"/>
</dbReference>
<dbReference type="Proteomes" id="UP001139158">
    <property type="component" value="Unassembled WGS sequence"/>
</dbReference>
<feature type="domain" description="FAD-binding PCMH-type" evidence="6">
    <location>
        <begin position="37"/>
        <end position="205"/>
    </location>
</feature>
<dbReference type="InterPro" id="IPR006094">
    <property type="entry name" value="Oxid_FAD_bind_N"/>
</dbReference>
<dbReference type="InterPro" id="IPR012951">
    <property type="entry name" value="BBE"/>
</dbReference>
<dbReference type="InterPro" id="IPR050416">
    <property type="entry name" value="FAD-linked_Oxidoreductase"/>
</dbReference>
<dbReference type="PANTHER" id="PTHR42973:SF39">
    <property type="entry name" value="FAD-BINDING PCMH-TYPE DOMAIN-CONTAINING PROTEIN"/>
    <property type="match status" value="1"/>
</dbReference>